<dbReference type="PANTHER" id="PTHR43289:SF6">
    <property type="entry name" value="SERINE_THREONINE-PROTEIN KINASE NEKL-3"/>
    <property type="match status" value="1"/>
</dbReference>
<evidence type="ECO:0000259" key="6">
    <source>
        <dbReference type="PROSITE" id="PS50011"/>
    </source>
</evidence>
<dbReference type="RefSeq" id="WP_145304132.1">
    <property type="nucleotide sequence ID" value="NZ_SJPL01000001.1"/>
</dbReference>
<keyword evidence="2" id="KW-0547">Nucleotide-binding</keyword>
<evidence type="ECO:0000256" key="5">
    <source>
        <dbReference type="SAM" id="MobiDB-lite"/>
    </source>
</evidence>
<name>A0A5C5Y9F5_9PLAN</name>
<evidence type="ECO:0000313" key="8">
    <source>
        <dbReference type="Proteomes" id="UP000317238"/>
    </source>
</evidence>
<evidence type="ECO:0000313" key="7">
    <source>
        <dbReference type="EMBL" id="TWT71443.1"/>
    </source>
</evidence>
<organism evidence="7 8">
    <name type="scientific">Crateriforma conspicua</name>
    <dbReference type="NCBI Taxonomy" id="2527996"/>
    <lineage>
        <taxon>Bacteria</taxon>
        <taxon>Pseudomonadati</taxon>
        <taxon>Planctomycetota</taxon>
        <taxon>Planctomycetia</taxon>
        <taxon>Planctomycetales</taxon>
        <taxon>Planctomycetaceae</taxon>
        <taxon>Crateriforma</taxon>
    </lineage>
</organism>
<dbReference type="SUPFAM" id="SSF56112">
    <property type="entry name" value="Protein kinase-like (PK-like)"/>
    <property type="match status" value="1"/>
</dbReference>
<feature type="region of interest" description="Disordered" evidence="5">
    <location>
        <begin position="497"/>
        <end position="519"/>
    </location>
</feature>
<comment type="caution">
    <text evidence="7">The sequence shown here is derived from an EMBL/GenBank/DDBJ whole genome shotgun (WGS) entry which is preliminary data.</text>
</comment>
<feature type="compositionally biased region" description="Basic and acidic residues" evidence="5">
    <location>
        <begin position="54"/>
        <end position="64"/>
    </location>
</feature>
<evidence type="ECO:0000256" key="3">
    <source>
        <dbReference type="ARBA" id="ARBA00022777"/>
    </source>
</evidence>
<feature type="domain" description="Protein kinase" evidence="6">
    <location>
        <begin position="123"/>
        <end position="409"/>
    </location>
</feature>
<keyword evidence="8" id="KW-1185">Reference proteome</keyword>
<gene>
    <name evidence="7" type="primary">pknB_13</name>
    <name evidence="7" type="ORF">Pan14r_37530</name>
</gene>
<sequence>MPLTQCPSTAALQALVRGELALDQLEDIIAHVDACDRCKEFVEQAASLETTTDSQHEDETRDLNSENGRPARGTASERIAKRLRRLAGIADDSSDDEVVSRFLKRRRSPRSPSNQIPTRIGPYVITGPLARGGMSTVHLARHINLGRPVAIKWMENFADLDGGVVPRHQAELVLNEWRAHGRLSHPNIVSATDAGLINHHPFLVMEWIDGLDLSSLIKTTGPLHVIDACEIVRQMANAFAYVHDHGVVHADIKPSNAMLDRSGVVKVLDLGTAALDDQMSGEKPQFGTLAFMAPERIEEAVTDPKPGESVRFKTRNDPNSAIRSEIYSLGCTMYFLLSQKSPHEKSTTSELNASKVLQAVSRGPVAITITPTQGSPDLRGQATKLIERLLAPKPSDRFQSMHDIAEELTRLIQTFESEATPNLSLLIRDRATEKPLPDATGHTVGITDLLDSPSKPTAARRLALVACSCLALAVIAYGSLRWLNRSHSRSSPNRLATARIKADQATSNSSPITPDISPPETLLSKRGVGYTVFGPEYASFLKYRPQANVDFFSTSKQLLGRMQRLDPTITNASITTVAPRDRVIQAEWSYDGRRLAVITERYHLRIYHWNGHRLEIAYKTRGEGTSGWVKTICWDPNDGALIAASQSFLGRFYLTEPNNYQVDILRVAFSDIESIDTLTDQGDTLLAVQSAQKVLLYDLQSGDVITDFAKDESLVFDAMGDGPSCLLKHPLGIDRWTVQRVASKQERGQGSTKRWNFWRTPIQLDRWREVSDIRFLAGNKCFSVTRKTDLVVHSWDDLQSLATHDFGQARPLHHQWLPSSDGSYRRLLLADLVGARLLGTDDLSPGDSIAVNKPLRETRCAGDQLYLSLFALNPTTNGNTTQLAAFWRGTAEIWDSDLRTIASLPQTRAFRLADPLPNQSGFSIFCNDGSGVFVGSDGKFISRPVPSLAPGEQDCKVIQESFLDGFTGTLHQSRTLSSRIYSRPVDHLLNWDQSKTRHAFSFIPSLVRYGVNDVTQVPEAHRNRPWGYCRLAARDSQGNSSTILLDSTQRTYRLAFSRDADRFCHYTGEGRYRIYEADNEHFHSVASGYLAPFGNWTNARISHDGKTIFVAGSRSDSITVVALLAQNAQEIWRYRSTRLKNLAQIAMTESGNLLVCNEREWLVLDKETGKAIETIDTRLMFGFRQDRVRQSYIDQSIISWPRTKYVQPLAIWSPDVKLQCLVFACGNDRWISLTPDGRIIDQTESAVGSDRMIRNSQSSSGQWMPAESTSSGSAFAAADSLIVVCHHGDDNQTLHTFADVNTGR</sequence>
<dbReference type="Pfam" id="PF00069">
    <property type="entry name" value="Pkinase"/>
    <property type="match status" value="1"/>
</dbReference>
<dbReference type="InterPro" id="IPR011044">
    <property type="entry name" value="Quino_amine_DH_bsu"/>
</dbReference>
<dbReference type="GO" id="GO:0004674">
    <property type="term" value="F:protein serine/threonine kinase activity"/>
    <property type="evidence" value="ECO:0007669"/>
    <property type="project" value="UniProtKB-EC"/>
</dbReference>
<dbReference type="InterPro" id="IPR011009">
    <property type="entry name" value="Kinase-like_dom_sf"/>
</dbReference>
<dbReference type="PANTHER" id="PTHR43289">
    <property type="entry name" value="MITOGEN-ACTIVATED PROTEIN KINASE KINASE KINASE 20-RELATED"/>
    <property type="match status" value="1"/>
</dbReference>
<accession>A0A5C5Y9F5</accession>
<dbReference type="Proteomes" id="UP000317238">
    <property type="component" value="Unassembled WGS sequence"/>
</dbReference>
<dbReference type="Gene3D" id="3.30.200.20">
    <property type="entry name" value="Phosphorylase Kinase, domain 1"/>
    <property type="match status" value="1"/>
</dbReference>
<dbReference type="PROSITE" id="PS50011">
    <property type="entry name" value="PROTEIN_KINASE_DOM"/>
    <property type="match status" value="1"/>
</dbReference>
<keyword evidence="1 7" id="KW-0808">Transferase</keyword>
<keyword evidence="3 7" id="KW-0418">Kinase</keyword>
<proteinExistence type="predicted"/>
<dbReference type="Gene3D" id="2.130.10.10">
    <property type="entry name" value="YVTN repeat-like/Quinoprotein amine dehydrogenase"/>
    <property type="match status" value="1"/>
</dbReference>
<dbReference type="CDD" id="cd14014">
    <property type="entry name" value="STKc_PknB_like"/>
    <property type="match status" value="1"/>
</dbReference>
<dbReference type="GO" id="GO:0005524">
    <property type="term" value="F:ATP binding"/>
    <property type="evidence" value="ECO:0007669"/>
    <property type="project" value="UniProtKB-KW"/>
</dbReference>
<reference evidence="7 8" key="1">
    <citation type="submission" date="2019-02" db="EMBL/GenBank/DDBJ databases">
        <title>Deep-cultivation of Planctomycetes and their phenomic and genomic characterization uncovers novel biology.</title>
        <authorList>
            <person name="Wiegand S."/>
            <person name="Jogler M."/>
            <person name="Boedeker C."/>
            <person name="Pinto D."/>
            <person name="Vollmers J."/>
            <person name="Rivas-Marin E."/>
            <person name="Kohn T."/>
            <person name="Peeters S.H."/>
            <person name="Heuer A."/>
            <person name="Rast P."/>
            <person name="Oberbeckmann S."/>
            <person name="Bunk B."/>
            <person name="Jeske O."/>
            <person name="Meyerdierks A."/>
            <person name="Storesund J.E."/>
            <person name="Kallscheuer N."/>
            <person name="Luecker S."/>
            <person name="Lage O.M."/>
            <person name="Pohl T."/>
            <person name="Merkel B.J."/>
            <person name="Hornburger P."/>
            <person name="Mueller R.-W."/>
            <person name="Bruemmer F."/>
            <person name="Labrenz M."/>
            <person name="Spormann A.M."/>
            <person name="Op Den Camp H."/>
            <person name="Overmann J."/>
            <person name="Amann R."/>
            <person name="Jetten M.S.M."/>
            <person name="Mascher T."/>
            <person name="Medema M.H."/>
            <person name="Devos D.P."/>
            <person name="Kaster A.-K."/>
            <person name="Ovreas L."/>
            <person name="Rohde M."/>
            <person name="Galperin M.Y."/>
            <person name="Jogler C."/>
        </authorList>
    </citation>
    <scope>NUCLEOTIDE SEQUENCE [LARGE SCALE GENOMIC DNA]</scope>
    <source>
        <strain evidence="7 8">Pan14r</strain>
    </source>
</reference>
<dbReference type="InterPro" id="IPR015943">
    <property type="entry name" value="WD40/YVTN_repeat-like_dom_sf"/>
</dbReference>
<dbReference type="InterPro" id="IPR000719">
    <property type="entry name" value="Prot_kinase_dom"/>
</dbReference>
<evidence type="ECO:0000256" key="2">
    <source>
        <dbReference type="ARBA" id="ARBA00022741"/>
    </source>
</evidence>
<dbReference type="EC" id="2.7.11.1" evidence="7"/>
<dbReference type="Gene3D" id="1.10.510.10">
    <property type="entry name" value="Transferase(Phosphotransferase) domain 1"/>
    <property type="match status" value="1"/>
</dbReference>
<protein>
    <submittedName>
        <fullName evidence="7">Serine/threonine-protein kinase PknB</fullName>
        <ecNumber evidence="7">2.7.11.1</ecNumber>
    </submittedName>
</protein>
<dbReference type="SUPFAM" id="SSF50969">
    <property type="entry name" value="YVTN repeat-like/Quinoprotein amine dehydrogenase"/>
    <property type="match status" value="2"/>
</dbReference>
<dbReference type="EMBL" id="SJPL01000001">
    <property type="protein sequence ID" value="TWT71443.1"/>
    <property type="molecule type" value="Genomic_DNA"/>
</dbReference>
<dbReference type="SMART" id="SM00220">
    <property type="entry name" value="S_TKc"/>
    <property type="match status" value="1"/>
</dbReference>
<evidence type="ECO:0000256" key="1">
    <source>
        <dbReference type="ARBA" id="ARBA00022679"/>
    </source>
</evidence>
<feature type="region of interest" description="Disordered" evidence="5">
    <location>
        <begin position="48"/>
        <end position="75"/>
    </location>
</feature>
<keyword evidence="4" id="KW-0067">ATP-binding</keyword>
<evidence type="ECO:0000256" key="4">
    <source>
        <dbReference type="ARBA" id="ARBA00022840"/>
    </source>
</evidence>
<dbReference type="OrthoDB" id="9757917at2"/>